<feature type="domain" description="Enoyl reductase (ER)" evidence="1">
    <location>
        <begin position="22"/>
        <end position="364"/>
    </location>
</feature>
<dbReference type="Pfam" id="PF00107">
    <property type="entry name" value="ADH_zinc_N"/>
    <property type="match status" value="1"/>
</dbReference>
<reference evidence="2 3" key="1">
    <citation type="submission" date="2019-10" db="EMBL/GenBank/DDBJ databases">
        <authorList>
            <person name="Palmer J.M."/>
        </authorList>
    </citation>
    <scope>NUCLEOTIDE SEQUENCE [LARGE SCALE GENOMIC DNA]</scope>
    <source>
        <strain evidence="2 3">TWF694</strain>
    </source>
</reference>
<evidence type="ECO:0000313" key="2">
    <source>
        <dbReference type="EMBL" id="KAK6544124.1"/>
    </source>
</evidence>
<dbReference type="InterPro" id="IPR020843">
    <property type="entry name" value="ER"/>
</dbReference>
<dbReference type="SUPFAM" id="SSF50129">
    <property type="entry name" value="GroES-like"/>
    <property type="match status" value="1"/>
</dbReference>
<organism evidence="2 3">
    <name type="scientific">Orbilia ellipsospora</name>
    <dbReference type="NCBI Taxonomy" id="2528407"/>
    <lineage>
        <taxon>Eukaryota</taxon>
        <taxon>Fungi</taxon>
        <taxon>Dikarya</taxon>
        <taxon>Ascomycota</taxon>
        <taxon>Pezizomycotina</taxon>
        <taxon>Orbiliomycetes</taxon>
        <taxon>Orbiliales</taxon>
        <taxon>Orbiliaceae</taxon>
        <taxon>Orbilia</taxon>
    </lineage>
</organism>
<dbReference type="AlphaFoldDB" id="A0AAV9XSD9"/>
<dbReference type="InterPro" id="IPR013149">
    <property type="entry name" value="ADH-like_C"/>
</dbReference>
<proteinExistence type="predicted"/>
<dbReference type="GO" id="GO:0005739">
    <property type="term" value="C:mitochondrion"/>
    <property type="evidence" value="ECO:0007669"/>
    <property type="project" value="TreeGrafter"/>
</dbReference>
<accession>A0AAV9XSD9</accession>
<dbReference type="SMART" id="SM00829">
    <property type="entry name" value="PKS_ER"/>
    <property type="match status" value="1"/>
</dbReference>
<dbReference type="InterPro" id="IPR011032">
    <property type="entry name" value="GroES-like_sf"/>
</dbReference>
<dbReference type="SUPFAM" id="SSF51735">
    <property type="entry name" value="NAD(P)-binding Rossmann-fold domains"/>
    <property type="match status" value="1"/>
</dbReference>
<dbReference type="Gene3D" id="3.40.50.720">
    <property type="entry name" value="NAD(P)-binding Rossmann-like Domain"/>
    <property type="match status" value="1"/>
</dbReference>
<comment type="caution">
    <text evidence="2">The sequence shown here is derived from an EMBL/GenBank/DDBJ whole genome shotgun (WGS) entry which is preliminary data.</text>
</comment>
<gene>
    <name evidence="2" type="ORF">TWF694_000833</name>
</gene>
<dbReference type="PANTHER" id="PTHR11695">
    <property type="entry name" value="ALCOHOL DEHYDROGENASE RELATED"/>
    <property type="match status" value="1"/>
</dbReference>
<dbReference type="InterPro" id="IPR050700">
    <property type="entry name" value="YIM1/Zinc_Alcohol_DH_Fams"/>
</dbReference>
<evidence type="ECO:0000313" key="3">
    <source>
        <dbReference type="Proteomes" id="UP001365542"/>
    </source>
</evidence>
<sequence length="366" mass="39792">MATTKAWTFTLRGPPADVLEFTDVPIPTLPPPLPLPKSAPHPEEWVKIKVACTGLNPGSQFHMGIIPQFIRAARATPEMELSGFVEDVWSPDADTKPTRLHKGDEVVAFIPFGYMLPTGVGALCSNVIIPAKFAVKKPTNASMEQAAGLLQVAGVALKQVEVAELKKGSRALVYGASGGIGTMTVQMAKKIVGEDGVVVGVCSEKNIELVKSLGADEVVDYQKTNSVSNQLATLYGSQPFDAILDCHGSQEVYNHCAKYLKLDGRYASAGGVKIEQWNLATFIGTAWKIILNIVWPTTTWLGGTGRKFRNFTVMEYTVEDKQKLVKMYEDGEIKVVIDSIWPAEEALEGYKILAAARAKGKIIIKW</sequence>
<dbReference type="InterPro" id="IPR036291">
    <property type="entry name" value="NAD(P)-bd_dom_sf"/>
</dbReference>
<keyword evidence="3" id="KW-1185">Reference proteome</keyword>
<dbReference type="PANTHER" id="PTHR11695:SF294">
    <property type="entry name" value="RETICULON-4-INTERACTING PROTEIN 1, MITOCHONDRIAL"/>
    <property type="match status" value="1"/>
</dbReference>
<dbReference type="EMBL" id="JAVHJO010000001">
    <property type="protein sequence ID" value="KAK6544124.1"/>
    <property type="molecule type" value="Genomic_DNA"/>
</dbReference>
<protein>
    <recommendedName>
        <fullName evidence="1">Enoyl reductase (ER) domain-containing protein</fullName>
    </recommendedName>
</protein>
<evidence type="ECO:0000259" key="1">
    <source>
        <dbReference type="SMART" id="SM00829"/>
    </source>
</evidence>
<dbReference type="Proteomes" id="UP001365542">
    <property type="component" value="Unassembled WGS sequence"/>
</dbReference>
<dbReference type="Gene3D" id="3.90.180.10">
    <property type="entry name" value="Medium-chain alcohol dehydrogenases, catalytic domain"/>
    <property type="match status" value="1"/>
</dbReference>
<dbReference type="CDD" id="cd08267">
    <property type="entry name" value="MDR1"/>
    <property type="match status" value="1"/>
</dbReference>
<name>A0AAV9XSD9_9PEZI</name>
<dbReference type="GO" id="GO:0016491">
    <property type="term" value="F:oxidoreductase activity"/>
    <property type="evidence" value="ECO:0007669"/>
    <property type="project" value="InterPro"/>
</dbReference>